<protein>
    <submittedName>
        <fullName evidence="1">Uncharacterized protein</fullName>
    </submittedName>
</protein>
<name>A0ABZ0IQ05_9BACT</name>
<dbReference type="Proteomes" id="UP001302349">
    <property type="component" value="Chromosome"/>
</dbReference>
<reference evidence="1 2" key="1">
    <citation type="journal article" date="2023" name="Microbiol. Resour. Announc.">
        <title>Complete Genome Sequence of Imperialibacter roseus strain P4T.</title>
        <authorList>
            <person name="Tizabi D.R."/>
            <person name="Bachvaroff T."/>
            <person name="Hill R.T."/>
        </authorList>
    </citation>
    <scope>NUCLEOTIDE SEQUENCE [LARGE SCALE GENOMIC DNA]</scope>
    <source>
        <strain evidence="1 2">P4T</strain>
    </source>
</reference>
<dbReference type="RefSeq" id="WP_152001549.1">
    <property type="nucleotide sequence ID" value="NZ_CP136051.1"/>
</dbReference>
<accession>A0ABZ0IQ05</accession>
<sequence length="73" mass="8864">MFKLKPIYLNGKKFIQLSQLPMRQANALLSWLPGKSIMRLINDGVELEDCIDYSNYEYWFDTYFKKREFELDF</sequence>
<dbReference type="EMBL" id="CP136051">
    <property type="protein sequence ID" value="WOK06070.1"/>
    <property type="molecule type" value="Genomic_DNA"/>
</dbReference>
<keyword evidence="2" id="KW-1185">Reference proteome</keyword>
<evidence type="ECO:0000313" key="1">
    <source>
        <dbReference type="EMBL" id="WOK06070.1"/>
    </source>
</evidence>
<evidence type="ECO:0000313" key="2">
    <source>
        <dbReference type="Proteomes" id="UP001302349"/>
    </source>
</evidence>
<organism evidence="1 2">
    <name type="scientific">Imperialibacter roseus</name>
    <dbReference type="NCBI Taxonomy" id="1324217"/>
    <lineage>
        <taxon>Bacteria</taxon>
        <taxon>Pseudomonadati</taxon>
        <taxon>Bacteroidota</taxon>
        <taxon>Cytophagia</taxon>
        <taxon>Cytophagales</taxon>
        <taxon>Flammeovirgaceae</taxon>
        <taxon>Imperialibacter</taxon>
    </lineage>
</organism>
<proteinExistence type="predicted"/>
<gene>
    <name evidence="1" type="ORF">RT717_23625</name>
</gene>